<organism evidence="1 2">
    <name type="scientific">Massilia orientalis</name>
    <dbReference type="NCBI Taxonomy" id="3050128"/>
    <lineage>
        <taxon>Bacteria</taxon>
        <taxon>Pseudomonadati</taxon>
        <taxon>Pseudomonadota</taxon>
        <taxon>Betaproteobacteria</taxon>
        <taxon>Burkholderiales</taxon>
        <taxon>Oxalobacteraceae</taxon>
        <taxon>Telluria group</taxon>
        <taxon>Massilia</taxon>
    </lineage>
</organism>
<evidence type="ECO:0000313" key="1">
    <source>
        <dbReference type="EMBL" id="MFJ1470067.1"/>
    </source>
</evidence>
<name>A0ACC7MDU6_9BURK</name>
<keyword evidence="2" id="KW-1185">Reference proteome</keyword>
<protein>
    <submittedName>
        <fullName evidence="1">Uncharacterized protein</fullName>
    </submittedName>
</protein>
<gene>
    <name evidence="1" type="ORF">QPK29_020330</name>
</gene>
<proteinExistence type="predicted"/>
<dbReference type="EMBL" id="JASNRB020000013">
    <property type="protein sequence ID" value="MFJ1470067.1"/>
    <property type="molecule type" value="Genomic_DNA"/>
</dbReference>
<comment type="caution">
    <text evidence="1">The sequence shown here is derived from an EMBL/GenBank/DDBJ whole genome shotgun (WGS) entry which is preliminary data.</text>
</comment>
<reference evidence="1" key="1">
    <citation type="submission" date="2024-11" db="EMBL/GenBank/DDBJ databases">
        <title>Description of Massilia orientalis sp. nov., isolated from rhizosphere soil of Ageratina adenophora.</title>
        <authorList>
            <person name="Wang Y."/>
        </authorList>
    </citation>
    <scope>NUCLEOTIDE SEQUENCE</scope>
    <source>
        <strain evidence="1">YIM B02787</strain>
    </source>
</reference>
<sequence length="147" mass="16240">MKSSASIGDTSRAHATCEAQQPAAAAKAFEVEVLRHLQAIPDAEWARLRAFGNDARRFVNHNDVALPSLTREELVERFVSVDGCSIDDVRVLGYKEKAIQIAQIESRPVFYVQREGVYVIEEARTGYLPMTRAVGDHAGLPAYLVTP</sequence>
<dbReference type="Proteomes" id="UP001168096">
    <property type="component" value="Unassembled WGS sequence"/>
</dbReference>
<evidence type="ECO:0000313" key="2">
    <source>
        <dbReference type="Proteomes" id="UP001168096"/>
    </source>
</evidence>
<accession>A0ACC7MDU6</accession>